<dbReference type="Proteomes" id="UP000228987">
    <property type="component" value="Unassembled WGS sequence"/>
</dbReference>
<dbReference type="GO" id="GO:0052856">
    <property type="term" value="F:NAD(P)HX epimerase activity"/>
    <property type="evidence" value="ECO:0007669"/>
    <property type="project" value="UniProtKB-UniRule"/>
</dbReference>
<feature type="binding site" evidence="1">
    <location>
        <position position="167"/>
    </location>
    <ligand>
        <name>(6S)-NADPHX</name>
        <dbReference type="ChEBI" id="CHEBI:64076"/>
    </ligand>
</feature>
<dbReference type="GO" id="GO:0046872">
    <property type="term" value="F:metal ion binding"/>
    <property type="evidence" value="ECO:0007669"/>
    <property type="project" value="UniProtKB-KW"/>
</dbReference>
<gene>
    <name evidence="1" type="primary">nnrE</name>
    <name evidence="3" type="ORF">COA71_02155</name>
</gene>
<dbReference type="NCBIfam" id="TIGR00197">
    <property type="entry name" value="yjeF_nterm"/>
    <property type="match status" value="1"/>
</dbReference>
<dbReference type="Gene3D" id="3.40.50.10260">
    <property type="entry name" value="YjeF N-terminal domain"/>
    <property type="match status" value="1"/>
</dbReference>
<keyword evidence="1" id="KW-0520">NAD</keyword>
<keyword evidence="1" id="KW-0630">Potassium</keyword>
<comment type="catalytic activity">
    <reaction evidence="1">
        <text>(6R)-NADPHX = (6S)-NADPHX</text>
        <dbReference type="Rhea" id="RHEA:32227"/>
        <dbReference type="ChEBI" id="CHEBI:64076"/>
        <dbReference type="ChEBI" id="CHEBI:64077"/>
        <dbReference type="EC" id="5.1.99.6"/>
    </reaction>
</comment>
<evidence type="ECO:0000313" key="4">
    <source>
        <dbReference type="Proteomes" id="UP000228987"/>
    </source>
</evidence>
<comment type="catalytic activity">
    <reaction evidence="1">
        <text>(6R)-NADHX = (6S)-NADHX</text>
        <dbReference type="Rhea" id="RHEA:32215"/>
        <dbReference type="ChEBI" id="CHEBI:64074"/>
        <dbReference type="ChEBI" id="CHEBI:64075"/>
        <dbReference type="EC" id="5.1.99.6"/>
    </reaction>
</comment>
<evidence type="ECO:0000313" key="3">
    <source>
        <dbReference type="EMBL" id="PCJ43697.1"/>
    </source>
</evidence>
<feature type="binding site" evidence="1">
    <location>
        <position position="170"/>
    </location>
    <ligand>
        <name>K(+)</name>
        <dbReference type="ChEBI" id="CHEBI:29103"/>
    </ligand>
</feature>
<evidence type="ECO:0000256" key="1">
    <source>
        <dbReference type="HAMAP-Rule" id="MF_01966"/>
    </source>
</evidence>
<dbReference type="PROSITE" id="PS51385">
    <property type="entry name" value="YJEF_N"/>
    <property type="match status" value="1"/>
</dbReference>
<organism evidence="3 4">
    <name type="scientific">SAR86 cluster bacterium</name>
    <dbReference type="NCBI Taxonomy" id="2030880"/>
    <lineage>
        <taxon>Bacteria</taxon>
        <taxon>Pseudomonadati</taxon>
        <taxon>Pseudomonadota</taxon>
        <taxon>Gammaproteobacteria</taxon>
        <taxon>SAR86 cluster</taxon>
    </lineage>
</organism>
<feature type="domain" description="YjeF N-terminal" evidence="2">
    <location>
        <begin position="12"/>
        <end position="224"/>
    </location>
</feature>
<dbReference type="GO" id="GO:0000166">
    <property type="term" value="F:nucleotide binding"/>
    <property type="evidence" value="ECO:0007669"/>
    <property type="project" value="UniProtKB-KW"/>
</dbReference>
<sequence length="230" mass="24833">MKKPRYYTAAATRELDRRAIEEHNIPGFELMQRAGKAAFNALLQNWPDIRKTIILCGTGNNGGDGFIIAGLAKTAGLEVDLFVAGDISSIKGDALKALDYALNNGTHTHPATKFYTADIEYKNRKDSGNTILVDALLGTGLSGKVREPFTQLINQINACNLPVLAVDIPSGLCSDTGKILGVAVKADLTITFIGRKIGLIRRSGPELTGKLLFDDLNLPEVIYSNVLFSK</sequence>
<dbReference type="Pfam" id="PF03853">
    <property type="entry name" value="YjeF_N"/>
    <property type="match status" value="1"/>
</dbReference>
<feature type="binding site" evidence="1">
    <location>
        <position position="61"/>
    </location>
    <ligand>
        <name>K(+)</name>
        <dbReference type="ChEBI" id="CHEBI:29103"/>
    </ligand>
</feature>
<comment type="caution">
    <text evidence="1">Lacks conserved residue(s) required for the propagation of feature annotation.</text>
</comment>
<keyword evidence="1" id="KW-0521">NADP</keyword>
<keyword evidence="1" id="KW-0413">Isomerase</keyword>
<reference evidence="4" key="1">
    <citation type="submission" date="2017-08" db="EMBL/GenBank/DDBJ databases">
        <title>A dynamic microbial community with high functional redundancy inhabits the cold, oxic subseafloor aquifer.</title>
        <authorList>
            <person name="Tully B.J."/>
            <person name="Wheat C.G."/>
            <person name="Glazer B.T."/>
            <person name="Huber J.A."/>
        </authorList>
    </citation>
    <scope>NUCLEOTIDE SEQUENCE [LARGE SCALE GENOMIC DNA]</scope>
</reference>
<dbReference type="HAMAP" id="MF_01966">
    <property type="entry name" value="NADHX_epimerase"/>
    <property type="match status" value="1"/>
</dbReference>
<proteinExistence type="inferred from homology"/>
<protein>
    <recommendedName>
        <fullName evidence="1">NAD(P)H-hydrate epimerase</fullName>
        <ecNumber evidence="1">5.1.99.6</ecNumber>
    </recommendedName>
    <alternativeName>
        <fullName evidence="1">NAD(P)HX epimerase</fullName>
    </alternativeName>
</protein>
<dbReference type="InterPro" id="IPR036652">
    <property type="entry name" value="YjeF_N_dom_sf"/>
</dbReference>
<evidence type="ECO:0000259" key="2">
    <source>
        <dbReference type="PROSITE" id="PS51385"/>
    </source>
</evidence>
<name>A0A2A5CII9_9GAMM</name>
<accession>A0A2A5CII9</accession>
<keyword evidence="1" id="KW-0479">Metal-binding</keyword>
<feature type="binding site" evidence="1">
    <location>
        <begin position="60"/>
        <end position="64"/>
    </location>
    <ligand>
        <name>(6S)-NADPHX</name>
        <dbReference type="ChEBI" id="CHEBI:64076"/>
    </ligand>
</feature>
<feature type="binding site" evidence="1">
    <location>
        <begin position="138"/>
        <end position="144"/>
    </location>
    <ligand>
        <name>(6S)-NADPHX</name>
        <dbReference type="ChEBI" id="CHEBI:64076"/>
    </ligand>
</feature>
<feature type="binding site" evidence="1">
    <location>
        <position position="134"/>
    </location>
    <ligand>
        <name>K(+)</name>
        <dbReference type="ChEBI" id="CHEBI:29103"/>
    </ligand>
</feature>
<dbReference type="EMBL" id="NVWI01000001">
    <property type="protein sequence ID" value="PCJ43697.1"/>
    <property type="molecule type" value="Genomic_DNA"/>
</dbReference>
<comment type="caution">
    <text evidence="3">The sequence shown here is derived from an EMBL/GenBank/DDBJ whole genome shotgun (WGS) entry which is preliminary data.</text>
</comment>
<dbReference type="AlphaFoldDB" id="A0A2A5CII9"/>
<dbReference type="InterPro" id="IPR004443">
    <property type="entry name" value="YjeF_N_dom"/>
</dbReference>
<comment type="cofactor">
    <cofactor evidence="1">
        <name>K(+)</name>
        <dbReference type="ChEBI" id="CHEBI:29103"/>
    </cofactor>
    <text evidence="1">Binds 1 potassium ion per subunit.</text>
</comment>
<keyword evidence="1" id="KW-0547">Nucleotide-binding</keyword>
<comment type="function">
    <text evidence="1">Catalyzes the epimerization of the S- and R-forms of NAD(P)HX, a damaged form of NAD(P)H that is a result of enzymatic or heat-dependent hydration. This is a prerequisite for the S-specific NAD(P)H-hydrate dehydratase to allow the repair of both epimers of NAD(P)HX.</text>
</comment>
<dbReference type="EC" id="5.1.99.6" evidence="1"/>
<dbReference type="SUPFAM" id="SSF64153">
    <property type="entry name" value="YjeF N-terminal domain-like"/>
    <property type="match status" value="1"/>
</dbReference>
<comment type="similarity">
    <text evidence="1">Belongs to the NnrE/AIBP family.</text>
</comment>